<dbReference type="Pfam" id="PF05685">
    <property type="entry name" value="Uma2"/>
    <property type="match status" value="1"/>
</dbReference>
<protein>
    <recommendedName>
        <fullName evidence="1">Putative restriction endonuclease domain-containing protein</fullName>
    </recommendedName>
</protein>
<organism evidence="2 3">
    <name type="scientific">Nocardia terrae</name>
    <dbReference type="NCBI Taxonomy" id="2675851"/>
    <lineage>
        <taxon>Bacteria</taxon>
        <taxon>Bacillati</taxon>
        <taxon>Actinomycetota</taxon>
        <taxon>Actinomycetes</taxon>
        <taxon>Mycobacteriales</taxon>
        <taxon>Nocardiaceae</taxon>
        <taxon>Nocardia</taxon>
    </lineage>
</organism>
<keyword evidence="3" id="KW-1185">Reference proteome</keyword>
<dbReference type="AlphaFoldDB" id="A0A7K1V1R0"/>
<name>A0A7K1V1R0_9NOCA</name>
<gene>
    <name evidence="2" type="ORF">GPX89_25205</name>
</gene>
<accession>A0A7K1V1R0</accession>
<proteinExistence type="predicted"/>
<reference evidence="2 3" key="1">
    <citation type="submission" date="2019-12" db="EMBL/GenBank/DDBJ databases">
        <title>Nocardia sp. nov. ET3-3 isolated from soil.</title>
        <authorList>
            <person name="Kanchanasin P."/>
            <person name="Tanasupawat S."/>
            <person name="Yuki M."/>
            <person name="Kudo T."/>
        </authorList>
    </citation>
    <scope>NUCLEOTIDE SEQUENCE [LARGE SCALE GENOMIC DNA]</scope>
    <source>
        <strain evidence="2 3">ET3-3</strain>
    </source>
</reference>
<dbReference type="InterPro" id="IPR008538">
    <property type="entry name" value="Uma2"/>
</dbReference>
<dbReference type="EMBL" id="WRPP01000005">
    <property type="protein sequence ID" value="MVU80534.1"/>
    <property type="molecule type" value="Genomic_DNA"/>
</dbReference>
<dbReference type="InterPro" id="IPR011335">
    <property type="entry name" value="Restrct_endonuc-II-like"/>
</dbReference>
<dbReference type="SUPFAM" id="SSF52980">
    <property type="entry name" value="Restriction endonuclease-like"/>
    <property type="match status" value="1"/>
</dbReference>
<sequence length="204" mass="23526">MLHRCDVKVFQSYRPVRRKESVIRQLDLPSTGVRTRAEFDTLPTVPRGWAWELRSGRLELSLMPVTFWYSRIVFQVLDFWREHGYEIAGDQYVADSGFARGEIGRHNFVADGVVFQPGHRPDKHSTVHAPAHLFAVVEAVWQPDQVREAIDKLRVYSMLGIPHFWIVRGDHDSDDLDGFVSMYELVGEEYKLTGSRLVSELSPN</sequence>
<feature type="domain" description="Putative restriction endonuclease" evidence="1">
    <location>
        <begin position="37"/>
        <end position="192"/>
    </location>
</feature>
<evidence type="ECO:0000259" key="1">
    <source>
        <dbReference type="Pfam" id="PF05685"/>
    </source>
</evidence>
<evidence type="ECO:0000313" key="3">
    <source>
        <dbReference type="Proteomes" id="UP000466794"/>
    </source>
</evidence>
<dbReference type="Gene3D" id="3.90.1570.10">
    <property type="entry name" value="tt1808, chain A"/>
    <property type="match status" value="1"/>
</dbReference>
<comment type="caution">
    <text evidence="2">The sequence shown here is derived from an EMBL/GenBank/DDBJ whole genome shotgun (WGS) entry which is preliminary data.</text>
</comment>
<evidence type="ECO:0000313" key="2">
    <source>
        <dbReference type="EMBL" id="MVU80534.1"/>
    </source>
</evidence>
<dbReference type="InterPro" id="IPR012296">
    <property type="entry name" value="Nuclease_put_TT1808"/>
</dbReference>
<dbReference type="Proteomes" id="UP000466794">
    <property type="component" value="Unassembled WGS sequence"/>
</dbReference>